<name>A0A1T5KAR1_9BACT</name>
<dbReference type="InterPro" id="IPR054233">
    <property type="entry name" value="DUF6958"/>
</dbReference>
<accession>A0A1T5KAR1</accession>
<evidence type="ECO:0008006" key="3">
    <source>
        <dbReference type="Google" id="ProtNLM"/>
    </source>
</evidence>
<dbReference type="AlphaFoldDB" id="A0A1T5KAR1"/>
<dbReference type="STRING" id="688867.SAMN05660236_1989"/>
<organism evidence="1 2">
    <name type="scientific">Ohtaekwangia koreensis</name>
    <dbReference type="NCBI Taxonomy" id="688867"/>
    <lineage>
        <taxon>Bacteria</taxon>
        <taxon>Pseudomonadati</taxon>
        <taxon>Bacteroidota</taxon>
        <taxon>Cytophagia</taxon>
        <taxon>Cytophagales</taxon>
        <taxon>Fulvivirgaceae</taxon>
        <taxon>Ohtaekwangia</taxon>
    </lineage>
</organism>
<sequence length="115" mass="13430">MRSEMIETLRPDGKKGVAMTEAHYKMLSTYVLSALDTEEPFTLNRLLEKVLEDFTDSIDSDLSWYVLQVKLDLEARGYIRTITPAYKKRLFLLKLTRQGQKQLQQQKLLADWSSE</sequence>
<dbReference type="EMBL" id="FUZU01000001">
    <property type="protein sequence ID" value="SKC60756.1"/>
    <property type="molecule type" value="Genomic_DNA"/>
</dbReference>
<evidence type="ECO:0000313" key="2">
    <source>
        <dbReference type="Proteomes" id="UP000190961"/>
    </source>
</evidence>
<dbReference type="RefSeq" id="WP_079686489.1">
    <property type="nucleotide sequence ID" value="NZ_FUZU01000001.1"/>
</dbReference>
<dbReference type="OrthoDB" id="2453136at2"/>
<keyword evidence="2" id="KW-1185">Reference proteome</keyword>
<evidence type="ECO:0000313" key="1">
    <source>
        <dbReference type="EMBL" id="SKC60756.1"/>
    </source>
</evidence>
<protein>
    <recommendedName>
        <fullName evidence="3">Transcriptional regulator PadR-like family protein</fullName>
    </recommendedName>
</protein>
<gene>
    <name evidence="1" type="ORF">SAMN05660236_1989</name>
</gene>
<dbReference type="Proteomes" id="UP000190961">
    <property type="component" value="Unassembled WGS sequence"/>
</dbReference>
<dbReference type="Pfam" id="PF22278">
    <property type="entry name" value="DUF6958"/>
    <property type="match status" value="1"/>
</dbReference>
<proteinExistence type="predicted"/>
<reference evidence="1 2" key="1">
    <citation type="submission" date="2017-02" db="EMBL/GenBank/DDBJ databases">
        <authorList>
            <person name="Peterson S.W."/>
        </authorList>
    </citation>
    <scope>NUCLEOTIDE SEQUENCE [LARGE SCALE GENOMIC DNA]</scope>
    <source>
        <strain evidence="1 2">DSM 25262</strain>
    </source>
</reference>